<feature type="chain" id="PRO_5046205025" evidence="1">
    <location>
        <begin position="20"/>
        <end position="123"/>
    </location>
</feature>
<dbReference type="Gene3D" id="2.60.40.420">
    <property type="entry name" value="Cupredoxins - blue copper proteins"/>
    <property type="match status" value="1"/>
</dbReference>
<feature type="signal peptide" evidence="1">
    <location>
        <begin position="1"/>
        <end position="19"/>
    </location>
</feature>
<accession>A0ABW5R949</accession>
<gene>
    <name evidence="2" type="ORF">ACFSUC_06695</name>
</gene>
<dbReference type="EMBL" id="JBHUMM010000010">
    <property type="protein sequence ID" value="MFD2671291.1"/>
    <property type="molecule type" value="Genomic_DNA"/>
</dbReference>
<keyword evidence="1" id="KW-0732">Signal</keyword>
<keyword evidence="3" id="KW-1185">Reference proteome</keyword>
<reference evidence="3" key="1">
    <citation type="journal article" date="2019" name="Int. J. Syst. Evol. Microbiol.">
        <title>The Global Catalogue of Microorganisms (GCM) 10K type strain sequencing project: providing services to taxonomists for standard genome sequencing and annotation.</title>
        <authorList>
            <consortium name="The Broad Institute Genomics Platform"/>
            <consortium name="The Broad Institute Genome Sequencing Center for Infectious Disease"/>
            <person name="Wu L."/>
            <person name="Ma J."/>
        </authorList>
    </citation>
    <scope>NUCLEOTIDE SEQUENCE [LARGE SCALE GENOMIC DNA]</scope>
    <source>
        <strain evidence="3">KCTC 33676</strain>
    </source>
</reference>
<dbReference type="PROSITE" id="PS51257">
    <property type="entry name" value="PROKAR_LIPOPROTEIN"/>
    <property type="match status" value="1"/>
</dbReference>
<protein>
    <submittedName>
        <fullName evidence="2">Cytochrome C oxidase subunit II</fullName>
    </submittedName>
</protein>
<comment type="caution">
    <text evidence="2">The sequence shown here is derived from an EMBL/GenBank/DDBJ whole genome shotgun (WGS) entry which is preliminary data.</text>
</comment>
<evidence type="ECO:0000256" key="1">
    <source>
        <dbReference type="SAM" id="SignalP"/>
    </source>
</evidence>
<dbReference type="InterPro" id="IPR008972">
    <property type="entry name" value="Cupredoxin"/>
</dbReference>
<evidence type="ECO:0000313" key="2">
    <source>
        <dbReference type="EMBL" id="MFD2671291.1"/>
    </source>
</evidence>
<name>A0ABW5R949_9BACL</name>
<organism evidence="2 3">
    <name type="scientific">Marinicrinis sediminis</name>
    <dbReference type="NCBI Taxonomy" id="1652465"/>
    <lineage>
        <taxon>Bacteria</taxon>
        <taxon>Bacillati</taxon>
        <taxon>Bacillota</taxon>
        <taxon>Bacilli</taxon>
        <taxon>Bacillales</taxon>
        <taxon>Paenibacillaceae</taxon>
    </lineage>
</organism>
<dbReference type="Proteomes" id="UP001597497">
    <property type="component" value="Unassembled WGS sequence"/>
</dbReference>
<dbReference type="RefSeq" id="WP_379928743.1">
    <property type="nucleotide sequence ID" value="NZ_JBHUMM010000010.1"/>
</dbReference>
<proteinExistence type="predicted"/>
<evidence type="ECO:0000313" key="3">
    <source>
        <dbReference type="Proteomes" id="UP001597497"/>
    </source>
</evidence>
<sequence length="123" mass="13628">MKKSLIFLFLITAMTVLSACGGGSSLANSVVETNEAEPEQLVITASDWSFDQETYTIQKDQPVQFILENEQGYHGIGIKKLGIEFEQKTQPQYKITEAGEYEITCSVMCGSGHRDMKATLIVQ</sequence>
<dbReference type="SUPFAM" id="SSF49503">
    <property type="entry name" value="Cupredoxins"/>
    <property type="match status" value="1"/>
</dbReference>